<evidence type="ECO:0000256" key="9">
    <source>
        <dbReference type="ARBA" id="ARBA00047937"/>
    </source>
</evidence>
<evidence type="ECO:0000256" key="10">
    <source>
        <dbReference type="HAMAP-Rule" id="MF_00255"/>
    </source>
</evidence>
<name>E4RIL6_HALHG</name>
<keyword evidence="6 10" id="KW-0067">ATP-binding</keyword>
<gene>
    <name evidence="10" type="primary">glyS</name>
    <name evidence="12" type="ordered locus">Halsa_1663</name>
</gene>
<dbReference type="PRINTS" id="PR01045">
    <property type="entry name" value="TRNASYNTHGB"/>
</dbReference>
<dbReference type="AlphaFoldDB" id="E4RIL6"/>
<reference evidence="12 13" key="2">
    <citation type="journal article" date="2011" name="J. Bacteriol.">
        <title>Complete Genome Sequence of the Haloalkaliphilic, Hydrogen Producing Halanaerobium hydrogenoformans.</title>
        <authorList>
            <person name="Brown S.D."/>
            <person name="Begemann M.B."/>
            <person name="Mormile M.R."/>
            <person name="Wall J.D."/>
            <person name="Han C.S."/>
            <person name="Goodwin L.A."/>
            <person name="Pitluck S."/>
            <person name="Land M.L."/>
            <person name="Hauser L.J."/>
            <person name="Elias D.A."/>
        </authorList>
    </citation>
    <scope>NUCLEOTIDE SEQUENCE [LARGE SCALE GENOMIC DNA]</scope>
    <source>
        <strain evidence="13">sapolanicus</strain>
    </source>
</reference>
<dbReference type="HOGENOM" id="CLU_007220_2_2_9"/>
<dbReference type="PANTHER" id="PTHR30075">
    <property type="entry name" value="GLYCYL-TRNA SYNTHETASE"/>
    <property type="match status" value="1"/>
</dbReference>
<dbReference type="GO" id="GO:0005829">
    <property type="term" value="C:cytosol"/>
    <property type="evidence" value="ECO:0007669"/>
    <property type="project" value="TreeGrafter"/>
</dbReference>
<dbReference type="InterPro" id="IPR008909">
    <property type="entry name" value="DALR_anticod-bd"/>
</dbReference>
<keyword evidence="8 10" id="KW-0030">Aminoacyl-tRNA synthetase</keyword>
<evidence type="ECO:0000256" key="7">
    <source>
        <dbReference type="ARBA" id="ARBA00022917"/>
    </source>
</evidence>
<dbReference type="GO" id="GO:0006426">
    <property type="term" value="P:glycyl-tRNA aminoacylation"/>
    <property type="evidence" value="ECO:0007669"/>
    <property type="project" value="UniProtKB-UniRule"/>
</dbReference>
<evidence type="ECO:0000256" key="4">
    <source>
        <dbReference type="ARBA" id="ARBA00022598"/>
    </source>
</evidence>
<keyword evidence="13" id="KW-1185">Reference proteome</keyword>
<dbReference type="KEGG" id="has:Halsa_1663"/>
<comment type="subcellular location">
    <subcellularLocation>
        <location evidence="1 10">Cytoplasm</location>
    </subcellularLocation>
</comment>
<evidence type="ECO:0000259" key="11">
    <source>
        <dbReference type="Pfam" id="PF05746"/>
    </source>
</evidence>
<dbReference type="PANTHER" id="PTHR30075:SF2">
    <property type="entry name" value="GLYCINE--TRNA LIGASE, CHLOROPLASTIC_MITOCHONDRIAL 2"/>
    <property type="match status" value="1"/>
</dbReference>
<evidence type="ECO:0000313" key="12">
    <source>
        <dbReference type="EMBL" id="ADQ15086.1"/>
    </source>
</evidence>
<keyword evidence="4 10" id="KW-0436">Ligase</keyword>
<organism evidence="12 13">
    <name type="scientific">Halanaerobium hydrogeniformans</name>
    <name type="common">Halanaerobium sp. (strain sapolanicus)</name>
    <dbReference type="NCBI Taxonomy" id="656519"/>
    <lineage>
        <taxon>Bacteria</taxon>
        <taxon>Bacillati</taxon>
        <taxon>Bacillota</taxon>
        <taxon>Clostridia</taxon>
        <taxon>Halanaerobiales</taxon>
        <taxon>Halanaerobiaceae</taxon>
        <taxon>Halanaerobium</taxon>
    </lineage>
</organism>
<dbReference type="SUPFAM" id="SSF109604">
    <property type="entry name" value="HD-domain/PDEase-like"/>
    <property type="match status" value="1"/>
</dbReference>
<reference evidence="12 13" key="1">
    <citation type="submission" date="2010-11" db="EMBL/GenBank/DDBJ databases">
        <title>Complete sequence of Halanaerobium sp. sapolanicus.</title>
        <authorList>
            <consortium name="US DOE Joint Genome Institute"/>
            <person name="Lucas S."/>
            <person name="Copeland A."/>
            <person name="Lapidus A."/>
            <person name="Cheng J.-F."/>
            <person name="Bruce D."/>
            <person name="Goodwin L."/>
            <person name="Pitluck S."/>
            <person name="Davenport K."/>
            <person name="Detter J.C."/>
            <person name="Han C."/>
            <person name="Tapia R."/>
            <person name="Land M."/>
            <person name="Hauser L."/>
            <person name="Jeffries C."/>
            <person name="Kyrpides N."/>
            <person name="Ivanova N."/>
            <person name="Mikhailova N."/>
            <person name="Begemann M.B."/>
            <person name="Mormile M.R."/>
            <person name="Wall J.D."/>
            <person name="Elias D.A."/>
            <person name="Woyke T."/>
        </authorList>
    </citation>
    <scope>NUCLEOTIDE SEQUENCE [LARGE SCALE GENOMIC DNA]</scope>
    <source>
        <strain evidence="13">sapolanicus</strain>
    </source>
</reference>
<dbReference type="Pfam" id="PF05746">
    <property type="entry name" value="DALR_1"/>
    <property type="match status" value="1"/>
</dbReference>
<evidence type="ECO:0000256" key="1">
    <source>
        <dbReference type="ARBA" id="ARBA00004496"/>
    </source>
</evidence>
<sequence length="689" mass="78636">MIEMAKNLIFEIGTEEMPAESMKKFRIDYLECAKEIFANNNLEYEAINVYSTPRRLVLSIKNLAEKQKDKRESVRGPAVNIAYDENGEATKAGQGFARGQGVEVADLVEKDGYLYAEKVEKGKASKDILADILKSIVKKVPLPKAMRWGSVKMEFIRPIKWLLALFGEEKIDLEIADVNSEVFSLGHRFLSEGKVKIKHADTYFNILQDNYIIVKEGTRRKIIKDQIEKLNLSGKAVIKESLLDEVVDLVEYPTAFKGQFSEEYLELPDEVLITAMEKHQRYFPVKANGELKAEFIGVRDGGSDYLAEVIAGNEMVLKGRLDDAQFFFAEDQKYGFINRSEDIKDIVFQQDLGSVNDKVQKLEEITSELADKLNYRADKKEKAVRAAELSKNDLATEMVNEFANLQGIMGREYALLAGEAEETAEAIYEHYLPRYAGDSLPKTDSGKLLAMAEKLFNLSSHFLLGNIPSGSQDPFALRRQATGLLRIILAEELSINILEIIKMSMKIVDINKSTVNEVSLKLKEFIKQRLENLLSDLEIRYDIINAVIDVNDNDFVDIYQRAEKLMEFRSQNPQLFVDLVRGLVRAKNISENLDSKSEINAGLLTKDEEKQLYEVYQKNQPLIKDHFAKKEYKKGFYLLVELKEDIDKFLDNVMVMVEDEELKKNRLSILSEISDLMREVINIEEIALD</sequence>
<dbReference type="NCBIfam" id="TIGR00211">
    <property type="entry name" value="glyS"/>
    <property type="match status" value="1"/>
</dbReference>
<keyword evidence="7 10" id="KW-0648">Protein biosynthesis</keyword>
<comment type="similarity">
    <text evidence="2 10">Belongs to the class-II aminoacyl-tRNA synthetase family.</text>
</comment>
<protein>
    <recommendedName>
        <fullName evidence="10">Glycine--tRNA ligase beta subunit</fullName>
        <ecNumber evidence="10">6.1.1.14</ecNumber>
    </recommendedName>
    <alternativeName>
        <fullName evidence="10">Glycyl-tRNA synthetase beta subunit</fullName>
        <shortName evidence="10">GlyRS</shortName>
    </alternativeName>
</protein>
<evidence type="ECO:0000256" key="2">
    <source>
        <dbReference type="ARBA" id="ARBA00008226"/>
    </source>
</evidence>
<evidence type="ECO:0000256" key="8">
    <source>
        <dbReference type="ARBA" id="ARBA00023146"/>
    </source>
</evidence>
<dbReference type="GO" id="GO:0004814">
    <property type="term" value="F:arginine-tRNA ligase activity"/>
    <property type="evidence" value="ECO:0007669"/>
    <property type="project" value="InterPro"/>
</dbReference>
<evidence type="ECO:0000256" key="6">
    <source>
        <dbReference type="ARBA" id="ARBA00022840"/>
    </source>
</evidence>
<dbReference type="eggNOG" id="COG0751">
    <property type="taxonomic scope" value="Bacteria"/>
</dbReference>
<dbReference type="EMBL" id="CP002304">
    <property type="protein sequence ID" value="ADQ15086.1"/>
    <property type="molecule type" value="Genomic_DNA"/>
</dbReference>
<keyword evidence="5 10" id="KW-0547">Nucleotide-binding</keyword>
<comment type="subunit">
    <text evidence="10">Tetramer of two alpha and two beta subunits.</text>
</comment>
<evidence type="ECO:0000313" key="13">
    <source>
        <dbReference type="Proteomes" id="UP000007434"/>
    </source>
</evidence>
<keyword evidence="3 10" id="KW-0963">Cytoplasm</keyword>
<comment type="catalytic activity">
    <reaction evidence="9 10">
        <text>tRNA(Gly) + glycine + ATP = glycyl-tRNA(Gly) + AMP + diphosphate</text>
        <dbReference type="Rhea" id="RHEA:16013"/>
        <dbReference type="Rhea" id="RHEA-COMP:9664"/>
        <dbReference type="Rhea" id="RHEA-COMP:9683"/>
        <dbReference type="ChEBI" id="CHEBI:30616"/>
        <dbReference type="ChEBI" id="CHEBI:33019"/>
        <dbReference type="ChEBI" id="CHEBI:57305"/>
        <dbReference type="ChEBI" id="CHEBI:78442"/>
        <dbReference type="ChEBI" id="CHEBI:78522"/>
        <dbReference type="ChEBI" id="CHEBI:456215"/>
        <dbReference type="EC" id="6.1.1.14"/>
    </reaction>
</comment>
<dbReference type="GO" id="GO:0006420">
    <property type="term" value="P:arginyl-tRNA aminoacylation"/>
    <property type="evidence" value="ECO:0007669"/>
    <property type="project" value="InterPro"/>
</dbReference>
<dbReference type="HAMAP" id="MF_00255">
    <property type="entry name" value="Gly_tRNA_synth_beta"/>
    <property type="match status" value="1"/>
</dbReference>
<dbReference type="EC" id="6.1.1.14" evidence="10"/>
<dbReference type="STRING" id="656519.Halsa_1663"/>
<proteinExistence type="inferred from homology"/>
<evidence type="ECO:0000256" key="3">
    <source>
        <dbReference type="ARBA" id="ARBA00022490"/>
    </source>
</evidence>
<dbReference type="Pfam" id="PF02092">
    <property type="entry name" value="tRNA_synt_2f"/>
    <property type="match status" value="1"/>
</dbReference>
<dbReference type="GO" id="GO:0005524">
    <property type="term" value="F:ATP binding"/>
    <property type="evidence" value="ECO:0007669"/>
    <property type="project" value="UniProtKB-UniRule"/>
</dbReference>
<dbReference type="InterPro" id="IPR015944">
    <property type="entry name" value="Gly-tRNA-synth_bsu"/>
</dbReference>
<accession>E4RIL6</accession>
<feature type="domain" description="DALR anticodon binding" evidence="11">
    <location>
        <begin position="584"/>
        <end position="682"/>
    </location>
</feature>
<dbReference type="PROSITE" id="PS50861">
    <property type="entry name" value="AA_TRNA_LIGASE_II_GLYAB"/>
    <property type="match status" value="1"/>
</dbReference>
<dbReference type="InterPro" id="IPR006194">
    <property type="entry name" value="Gly-tRNA-synth_heterodimer"/>
</dbReference>
<dbReference type="GO" id="GO:0004820">
    <property type="term" value="F:glycine-tRNA ligase activity"/>
    <property type="evidence" value="ECO:0007669"/>
    <property type="project" value="UniProtKB-UniRule"/>
</dbReference>
<dbReference type="Proteomes" id="UP000007434">
    <property type="component" value="Chromosome"/>
</dbReference>
<evidence type="ECO:0000256" key="5">
    <source>
        <dbReference type="ARBA" id="ARBA00022741"/>
    </source>
</evidence>